<reference evidence="11 12" key="1">
    <citation type="submission" date="2017-05" db="EMBL/GenBank/DDBJ databases">
        <title>Vagococcus spp. assemblies.</title>
        <authorList>
            <person name="Gulvik C.A."/>
        </authorList>
    </citation>
    <scope>NUCLEOTIDE SEQUENCE [LARGE SCALE GENOMIC DNA]</scope>
    <source>
        <strain evidence="11 12">DSM 24756</strain>
    </source>
</reference>
<dbReference type="Gene3D" id="1.20.272.10">
    <property type="match status" value="1"/>
</dbReference>
<evidence type="ECO:0000256" key="2">
    <source>
        <dbReference type="ARBA" id="ARBA00017703"/>
    </source>
</evidence>
<dbReference type="SUPFAM" id="SSF52540">
    <property type="entry name" value="P-loop containing nucleoside triphosphate hydrolases"/>
    <property type="match status" value="1"/>
</dbReference>
<dbReference type="InterPro" id="IPR008921">
    <property type="entry name" value="DNA_pol3_clamp-load_cplx_C"/>
</dbReference>
<dbReference type="PANTHER" id="PTHR34388">
    <property type="entry name" value="DNA POLYMERASE III SUBUNIT DELTA"/>
    <property type="match status" value="1"/>
</dbReference>
<evidence type="ECO:0000256" key="1">
    <source>
        <dbReference type="ARBA" id="ARBA00012417"/>
    </source>
</evidence>
<comment type="catalytic activity">
    <reaction evidence="8">
        <text>DNA(n) + a 2'-deoxyribonucleoside 5'-triphosphate = DNA(n+1) + diphosphate</text>
        <dbReference type="Rhea" id="RHEA:22508"/>
        <dbReference type="Rhea" id="RHEA-COMP:17339"/>
        <dbReference type="Rhea" id="RHEA-COMP:17340"/>
        <dbReference type="ChEBI" id="CHEBI:33019"/>
        <dbReference type="ChEBI" id="CHEBI:61560"/>
        <dbReference type="ChEBI" id="CHEBI:173112"/>
        <dbReference type="EC" id="2.7.7.7"/>
    </reaction>
</comment>
<comment type="caution">
    <text evidence="11">The sequence shown here is derived from an EMBL/GenBank/DDBJ whole genome shotgun (WGS) entry which is preliminary data.</text>
</comment>
<dbReference type="NCBIfam" id="TIGR01128">
    <property type="entry name" value="holA"/>
    <property type="match status" value="1"/>
</dbReference>
<feature type="domain" description="DNA polymerase III delta N-terminal" evidence="9">
    <location>
        <begin position="19"/>
        <end position="144"/>
    </location>
</feature>
<dbReference type="InterPro" id="IPR010372">
    <property type="entry name" value="DNA_pol3_delta_N"/>
</dbReference>
<proteinExistence type="inferred from homology"/>
<evidence type="ECO:0000259" key="9">
    <source>
        <dbReference type="Pfam" id="PF06144"/>
    </source>
</evidence>
<dbReference type="InterPro" id="IPR005790">
    <property type="entry name" value="DNA_polIII_delta"/>
</dbReference>
<gene>
    <name evidence="11" type="ORF">CBF30_09515</name>
</gene>
<dbReference type="Gene3D" id="3.40.50.300">
    <property type="entry name" value="P-loop containing nucleotide triphosphate hydrolases"/>
    <property type="match status" value="1"/>
</dbReference>
<name>A0A430AFG3_9ENTE</name>
<dbReference type="GO" id="GO:0003887">
    <property type="term" value="F:DNA-directed DNA polymerase activity"/>
    <property type="evidence" value="ECO:0007669"/>
    <property type="project" value="UniProtKB-KW"/>
</dbReference>
<evidence type="ECO:0000259" key="10">
    <source>
        <dbReference type="Pfam" id="PF21694"/>
    </source>
</evidence>
<evidence type="ECO:0000256" key="3">
    <source>
        <dbReference type="ARBA" id="ARBA00022679"/>
    </source>
</evidence>
<dbReference type="EC" id="2.7.7.7" evidence="1"/>
<dbReference type="InterPro" id="IPR027417">
    <property type="entry name" value="P-loop_NTPase"/>
</dbReference>
<dbReference type="SUPFAM" id="SSF48019">
    <property type="entry name" value="post-AAA+ oligomerization domain-like"/>
    <property type="match status" value="1"/>
</dbReference>
<evidence type="ECO:0000256" key="7">
    <source>
        <dbReference type="ARBA" id="ARBA00034754"/>
    </source>
</evidence>
<keyword evidence="12" id="KW-1185">Reference proteome</keyword>
<dbReference type="Proteomes" id="UP000288669">
    <property type="component" value="Unassembled WGS sequence"/>
</dbReference>
<protein>
    <recommendedName>
        <fullName evidence="2">DNA polymerase III subunit delta</fullName>
        <ecNumber evidence="1">2.7.7.7</ecNumber>
    </recommendedName>
</protein>
<dbReference type="EMBL" id="NGJZ01000003">
    <property type="protein sequence ID" value="RSU06483.1"/>
    <property type="molecule type" value="Genomic_DNA"/>
</dbReference>
<evidence type="ECO:0000256" key="6">
    <source>
        <dbReference type="ARBA" id="ARBA00022932"/>
    </source>
</evidence>
<dbReference type="InterPro" id="IPR048466">
    <property type="entry name" value="DNA_pol3_delta-like_C"/>
</dbReference>
<dbReference type="RefSeq" id="WP_126825829.1">
    <property type="nucleotide sequence ID" value="NZ_JBHLWU010000001.1"/>
</dbReference>
<keyword evidence="4" id="KW-0548">Nucleotidyltransferase</keyword>
<feature type="domain" description="DNA polymerase III delta subunit-like C-terminal" evidence="10">
    <location>
        <begin position="217"/>
        <end position="336"/>
    </location>
</feature>
<evidence type="ECO:0000256" key="5">
    <source>
        <dbReference type="ARBA" id="ARBA00022705"/>
    </source>
</evidence>
<dbReference type="Pfam" id="PF06144">
    <property type="entry name" value="DNA_pol3_delta"/>
    <property type="match status" value="1"/>
</dbReference>
<keyword evidence="6" id="KW-0239">DNA-directed DNA polymerase</keyword>
<dbReference type="GO" id="GO:0003677">
    <property type="term" value="F:DNA binding"/>
    <property type="evidence" value="ECO:0007669"/>
    <property type="project" value="InterPro"/>
</dbReference>
<dbReference type="Pfam" id="PF21694">
    <property type="entry name" value="DNA_pol3_delta_C"/>
    <property type="match status" value="1"/>
</dbReference>
<keyword evidence="5" id="KW-0235">DNA replication</keyword>
<dbReference type="GO" id="GO:0006261">
    <property type="term" value="P:DNA-templated DNA replication"/>
    <property type="evidence" value="ECO:0007669"/>
    <property type="project" value="TreeGrafter"/>
</dbReference>
<evidence type="ECO:0000313" key="12">
    <source>
        <dbReference type="Proteomes" id="UP000288669"/>
    </source>
</evidence>
<dbReference type="AlphaFoldDB" id="A0A430AFG3"/>
<evidence type="ECO:0000256" key="8">
    <source>
        <dbReference type="ARBA" id="ARBA00049244"/>
    </source>
</evidence>
<organism evidence="11 12">
    <name type="scientific">Vagococcus entomophilus</name>
    <dbReference type="NCBI Taxonomy" id="1160095"/>
    <lineage>
        <taxon>Bacteria</taxon>
        <taxon>Bacillati</taxon>
        <taxon>Bacillota</taxon>
        <taxon>Bacilli</taxon>
        <taxon>Lactobacillales</taxon>
        <taxon>Enterococcaceae</taxon>
        <taxon>Vagococcus</taxon>
    </lineage>
</organism>
<dbReference type="PANTHER" id="PTHR34388:SF1">
    <property type="entry name" value="DNA POLYMERASE III SUBUNIT DELTA"/>
    <property type="match status" value="1"/>
</dbReference>
<evidence type="ECO:0000256" key="4">
    <source>
        <dbReference type="ARBA" id="ARBA00022695"/>
    </source>
</evidence>
<dbReference type="OrthoDB" id="9775929at2"/>
<dbReference type="GO" id="GO:0009360">
    <property type="term" value="C:DNA polymerase III complex"/>
    <property type="evidence" value="ECO:0007669"/>
    <property type="project" value="InterPro"/>
</dbReference>
<comment type="similarity">
    <text evidence="7">Belongs to the DNA polymerase HolA subunit family.</text>
</comment>
<evidence type="ECO:0000313" key="11">
    <source>
        <dbReference type="EMBL" id="RSU06483.1"/>
    </source>
</evidence>
<sequence length="339" mass="39025">MNIQQVLAEIRKNKLAPVYLITGNERYLADTFKKELLQQVLNGAGDEFNLSTFDMEETPLSIAVEEASSVPFFGDYRIVFIERPYFLTAEKKAIEMDHQVEELLQYLAHPSPTTILVIFALYEKLDERKKVVKQLKKETQVVDVHAMKEAELKSYCQQYIQSEGYTITTEAFEQLLRLTDMELTKVMGEMAKLFLYTADSKKITKEDVRGLVPKSLEHNIFDMVTYVLKGQTESALSLYQDLLLQGEETIKLNAVLVSQFRLLVQVKMLGGLGYQQKNIADVLKIHPYRVKLAMQQCKQFSLDALGTTLDELVENEYKMKTGKMDKELLFELFLLKEKS</sequence>
<accession>A0A430AFG3</accession>
<keyword evidence="3" id="KW-0808">Transferase</keyword>
<dbReference type="Gene3D" id="1.10.8.60">
    <property type="match status" value="1"/>
</dbReference>